<dbReference type="Pfam" id="PF24681">
    <property type="entry name" value="Kelch_KLHDC2_KLHL20_DRC7"/>
    <property type="match status" value="1"/>
</dbReference>
<evidence type="ECO:0000313" key="4">
    <source>
        <dbReference type="EMBL" id="EFC37138.1"/>
    </source>
</evidence>
<dbReference type="AlphaFoldDB" id="D2W184"/>
<keyword evidence="1" id="KW-0880">Kelch repeat</keyword>
<reference evidence="4 5" key="1">
    <citation type="journal article" date="2010" name="Cell">
        <title>The genome of Naegleria gruberi illuminates early eukaryotic versatility.</title>
        <authorList>
            <person name="Fritz-Laylin L.K."/>
            <person name="Prochnik S.E."/>
            <person name="Ginger M.L."/>
            <person name="Dacks J.B."/>
            <person name="Carpenter M.L."/>
            <person name="Field M.C."/>
            <person name="Kuo A."/>
            <person name="Paredez A."/>
            <person name="Chapman J."/>
            <person name="Pham J."/>
            <person name="Shu S."/>
            <person name="Neupane R."/>
            <person name="Cipriano M."/>
            <person name="Mancuso J."/>
            <person name="Tu H."/>
            <person name="Salamov A."/>
            <person name="Lindquist E."/>
            <person name="Shapiro H."/>
            <person name="Lucas S."/>
            <person name="Grigoriev I.V."/>
            <person name="Cande W.Z."/>
            <person name="Fulton C."/>
            <person name="Rokhsar D.S."/>
            <person name="Dawson S.C."/>
        </authorList>
    </citation>
    <scope>NUCLEOTIDE SEQUENCE [LARGE SCALE GENOMIC DNA]</scope>
    <source>
        <strain evidence="4 5">NEG-M</strain>
    </source>
</reference>
<name>D2W184_NAEGR</name>
<dbReference type="PANTHER" id="PTHR46093">
    <property type="entry name" value="ACYL-COA-BINDING DOMAIN-CONTAINING PROTEIN 5"/>
    <property type="match status" value="1"/>
</dbReference>
<evidence type="ECO:0000256" key="3">
    <source>
        <dbReference type="SAM" id="MobiDB-lite"/>
    </source>
</evidence>
<feature type="region of interest" description="Disordered" evidence="3">
    <location>
        <begin position="1"/>
        <end position="31"/>
    </location>
</feature>
<accession>D2W184</accession>
<dbReference type="Proteomes" id="UP000006671">
    <property type="component" value="Unassembled WGS sequence"/>
</dbReference>
<evidence type="ECO:0000256" key="2">
    <source>
        <dbReference type="ARBA" id="ARBA00022737"/>
    </source>
</evidence>
<dbReference type="RefSeq" id="XP_002669882.1">
    <property type="nucleotide sequence ID" value="XM_002669836.1"/>
</dbReference>
<dbReference type="OrthoDB" id="4447at2759"/>
<dbReference type="InterPro" id="IPR015915">
    <property type="entry name" value="Kelch-typ_b-propeller"/>
</dbReference>
<feature type="compositionally biased region" description="Low complexity" evidence="3">
    <location>
        <begin position="9"/>
        <end position="29"/>
    </location>
</feature>
<dbReference type="KEGG" id="ngr:NAEGRDRAFT_53906"/>
<evidence type="ECO:0000256" key="1">
    <source>
        <dbReference type="ARBA" id="ARBA00022441"/>
    </source>
</evidence>
<sequence length="1164" mass="134081">MLNDDDEGSTTNNSLTISSSANNNSNNNNNRRRVVFVVDAEQQKEHHTNATTNVNNSVLEEAEQQHNDRHVHFGELVTSHYHHHMDEQTQQKPSSEMIAEGVKSLSVRKIAKDNLVKYNKVYVSDRLYLKLRKQAYNERYSVESVRFPISAIEENVIYLLLGNGDNLGVYQCSLENSESKPTNLSGKKQSFLKNNTSTIALNYFQRESMSVQENSNVNIVSSYLECIVEEKLFSDFSSFIFGNGTKVTVLERISFSITSNTLSSLLQQRNNEKVKLTEESLKEQFSQFVQKYLIGNVFKKDQRVGMEYLTKNGNSKKKKEMIEFIVSNLTFSKNDISLFGIITSNTSIDIELRPTTVSKNFLNKERIFQTQPIMQLSCQPLLFTNLTKYDCVFCSCELIESDKIMTKDGPLLLYARIIPSNIIYRVMLMKGMEPGTILMGKHQRQNLATNVNESLQVKFFFMDPSRCLEVSNDEMTKRVKESNPFNSLQEPTSYNDRHFRSLQTIVFKLDETNGNSISFSSLISYIYYFFQYHYFEIGQELAFSLEYSIIRMKVISINGVGVLSMNKPIGGLLGKNTLCYFEKSRAFEYKAVPSLDLLELQQSVHIMKGSLISESDGNSYFVNTLCPEKRQPQCFEIERYEKAPSTINIIHHDQYPSKDVFKRVSKFNKSLQFTKIIRCTNHNSDSEIRHIVFNLDLNSVELFDSYGDKVETVEEATINESINFQTSEFAKIPEWLKLFNTGRLKACKFEELATHSATTFYMDDFVILQGGCDTQVNEIQPQTTLLIYSIKDRKLIKLDDSQNKMSLQHPLSIYHHSANIYENDKLLLYGGLNYDSQQKKFSSLNNLIQLNLKTFEWEYIETKNEGPSLYYHTSTQAHDSLFICGGCHSSTRITEYPYLWELNLYTLFWRKIKTEEPKEDVNIGCYCLSLLKFCPIFSQIIFLQMHREPKDEHYDTNYYKLSKLQKGSRHLKDESGKKFSSSVFAVELRKKIAEIASNEKKHPKVKSEPISSTTVKKRERVEVEVPTKKSKIKKASKKTSLINPILIDSFNTAKQKWKKEAEDGELSDSGDRNIIIFPTTLCNYCNKHRHNFIACAKCEEYQLCSVCFINLELDQQVKKKNLKNGKTAFDYCGENSLFTCRPCFERGDSDSSSDSGSFNLDDES</sequence>
<gene>
    <name evidence="4" type="ORF">NAEGRDRAFT_53906</name>
</gene>
<dbReference type="GeneID" id="8856816"/>
<evidence type="ECO:0000313" key="5">
    <source>
        <dbReference type="Proteomes" id="UP000006671"/>
    </source>
</evidence>
<protein>
    <submittedName>
        <fullName evidence="4">Predicted protein</fullName>
    </submittedName>
</protein>
<dbReference type="EMBL" id="GG738921">
    <property type="protein sequence ID" value="EFC37138.1"/>
    <property type="molecule type" value="Genomic_DNA"/>
</dbReference>
<dbReference type="OMA" id="EPKDEHY"/>
<proteinExistence type="predicted"/>
<dbReference type="SUPFAM" id="SSF117281">
    <property type="entry name" value="Kelch motif"/>
    <property type="match status" value="1"/>
</dbReference>
<dbReference type="PANTHER" id="PTHR46093:SF18">
    <property type="entry name" value="FIBRONECTIN TYPE-III DOMAIN-CONTAINING PROTEIN"/>
    <property type="match status" value="1"/>
</dbReference>
<organism evidence="5">
    <name type="scientific">Naegleria gruberi</name>
    <name type="common">Amoeba</name>
    <dbReference type="NCBI Taxonomy" id="5762"/>
    <lineage>
        <taxon>Eukaryota</taxon>
        <taxon>Discoba</taxon>
        <taxon>Heterolobosea</taxon>
        <taxon>Tetramitia</taxon>
        <taxon>Eutetramitia</taxon>
        <taxon>Vahlkampfiidae</taxon>
        <taxon>Naegleria</taxon>
    </lineage>
</organism>
<dbReference type="Gene3D" id="2.120.10.80">
    <property type="entry name" value="Kelch-type beta propeller"/>
    <property type="match status" value="1"/>
</dbReference>
<dbReference type="VEuPathDB" id="AmoebaDB:NAEGRDRAFT_53906"/>
<keyword evidence="5" id="KW-1185">Reference proteome</keyword>
<keyword evidence="2" id="KW-0677">Repeat</keyword>
<dbReference type="InParanoid" id="D2W184"/>